<evidence type="ECO:0000313" key="3">
    <source>
        <dbReference type="EMBL" id="MET3660515.1"/>
    </source>
</evidence>
<dbReference type="Gene3D" id="1.20.5.160">
    <property type="entry name" value="Bacterial aa3 type cytochrome c oxidase subunit IV"/>
    <property type="match status" value="1"/>
</dbReference>
<proteinExistence type="predicted"/>
<feature type="transmembrane region" description="Helical" evidence="1">
    <location>
        <begin position="50"/>
        <end position="73"/>
    </location>
</feature>
<dbReference type="InterPro" id="IPR036596">
    <property type="entry name" value="Cyt-C_aa3_sf"/>
</dbReference>
<comment type="caution">
    <text evidence="3">The sequence shown here is derived from an EMBL/GenBank/DDBJ whole genome shotgun (WGS) entry which is preliminary data.</text>
</comment>
<dbReference type="EMBL" id="JBEPMN010000002">
    <property type="protein sequence ID" value="MET3660515.1"/>
    <property type="molecule type" value="Genomic_DNA"/>
</dbReference>
<evidence type="ECO:0000259" key="2">
    <source>
        <dbReference type="Pfam" id="PF07835"/>
    </source>
</evidence>
<feature type="domain" description="Cytochrome c oxidase subunit IV bacterial aa3 type" evidence="2">
    <location>
        <begin position="8"/>
        <end position="50"/>
    </location>
</feature>
<protein>
    <recommendedName>
        <fullName evidence="2">Cytochrome c oxidase subunit IV bacterial aa3 type domain-containing protein</fullName>
    </recommendedName>
</protein>
<accession>A0ABV2KHH3</accession>
<reference evidence="3 4" key="1">
    <citation type="submission" date="2024-06" db="EMBL/GenBank/DDBJ databases">
        <title>Genomic Encyclopedia of Type Strains, Phase IV (KMG-IV): sequencing the most valuable type-strain genomes for metagenomic binning, comparative biology and taxonomic classification.</title>
        <authorList>
            <person name="Goeker M."/>
        </authorList>
    </citation>
    <scope>NUCLEOTIDE SEQUENCE [LARGE SCALE GENOMIC DNA]</scope>
    <source>
        <strain evidence="3 4">DSM 19730</strain>
    </source>
</reference>
<feature type="transmembrane region" description="Helical" evidence="1">
    <location>
        <begin position="25"/>
        <end position="44"/>
    </location>
</feature>
<keyword evidence="1" id="KW-0472">Membrane</keyword>
<dbReference type="InterPro" id="IPR012422">
    <property type="entry name" value="Cyt_c_oxidase_su4_bac-aa3"/>
</dbReference>
<dbReference type="Proteomes" id="UP001549143">
    <property type="component" value="Unassembled WGS sequence"/>
</dbReference>
<evidence type="ECO:0000256" key="1">
    <source>
        <dbReference type="SAM" id="Phobius"/>
    </source>
</evidence>
<keyword evidence="4" id="KW-1185">Reference proteome</keyword>
<keyword evidence="1" id="KW-1133">Transmembrane helix</keyword>
<gene>
    <name evidence="3" type="ORF">ABID44_000829</name>
</gene>
<evidence type="ECO:0000313" key="4">
    <source>
        <dbReference type="Proteomes" id="UP001549143"/>
    </source>
</evidence>
<name>A0ABV2KHH3_9HYPH</name>
<dbReference type="SUPFAM" id="SSF81469">
    <property type="entry name" value="Bacterial aa3 type cytochrome c oxidase subunit IV"/>
    <property type="match status" value="1"/>
</dbReference>
<sequence>MADHSPAGPVELGAQMDYAEHEKTYSLFTALTKYCALACAAILIGMAFGFFAGGAVSGFIVFLLAFIVGAYILR</sequence>
<organism evidence="3 4">
    <name type="scientific">Aquamicrobium ahrensii</name>
    <dbReference type="NCBI Taxonomy" id="469551"/>
    <lineage>
        <taxon>Bacteria</taxon>
        <taxon>Pseudomonadati</taxon>
        <taxon>Pseudomonadota</taxon>
        <taxon>Alphaproteobacteria</taxon>
        <taxon>Hyphomicrobiales</taxon>
        <taxon>Phyllobacteriaceae</taxon>
        <taxon>Aquamicrobium</taxon>
    </lineage>
</organism>
<keyword evidence="1" id="KW-0812">Transmembrane</keyword>
<dbReference type="RefSeq" id="WP_354150409.1">
    <property type="nucleotide sequence ID" value="NZ_JBEPMN010000002.1"/>
</dbReference>
<dbReference type="Pfam" id="PF07835">
    <property type="entry name" value="COX4_pro_2"/>
    <property type="match status" value="1"/>
</dbReference>